<dbReference type="Pfam" id="PF13396">
    <property type="entry name" value="PLDc_N"/>
    <property type="match status" value="1"/>
</dbReference>
<dbReference type="Proteomes" id="UP000664480">
    <property type="component" value="Unassembled WGS sequence"/>
</dbReference>
<organism evidence="8 9">
    <name type="scientific">Algoriphagus pacificus</name>
    <dbReference type="NCBI Taxonomy" id="2811234"/>
    <lineage>
        <taxon>Bacteria</taxon>
        <taxon>Pseudomonadati</taxon>
        <taxon>Bacteroidota</taxon>
        <taxon>Cytophagia</taxon>
        <taxon>Cytophagales</taxon>
        <taxon>Cyclobacteriaceae</taxon>
        <taxon>Algoriphagus</taxon>
    </lineage>
</organism>
<evidence type="ECO:0000313" key="9">
    <source>
        <dbReference type="Proteomes" id="UP000664480"/>
    </source>
</evidence>
<keyword evidence="5 6" id="KW-0472">Membrane</keyword>
<keyword evidence="2" id="KW-1003">Cell membrane</keyword>
<feature type="transmembrane region" description="Helical" evidence="6">
    <location>
        <begin position="39"/>
        <end position="59"/>
    </location>
</feature>
<sequence length="69" mass="7730">MGGGAIIFFLLLSLIYGILWIYCLIDILRSDFKDSNMKLIWIVVILFAQVVGPIAYLIMGNSTKATFKS</sequence>
<evidence type="ECO:0000256" key="6">
    <source>
        <dbReference type="SAM" id="Phobius"/>
    </source>
</evidence>
<dbReference type="EMBL" id="JAFKCU010000001">
    <property type="protein sequence ID" value="MBN7814368.1"/>
    <property type="molecule type" value="Genomic_DNA"/>
</dbReference>
<evidence type="ECO:0000313" key="8">
    <source>
        <dbReference type="EMBL" id="MBN7814368.1"/>
    </source>
</evidence>
<keyword evidence="3 6" id="KW-0812">Transmembrane</keyword>
<accession>A0ABS3CBC2</accession>
<reference evidence="8 9" key="1">
    <citation type="submission" date="2021-03" db="EMBL/GenBank/DDBJ databases">
        <title>novel species isolated from a fishpond in China.</title>
        <authorList>
            <person name="Lu H."/>
            <person name="Cai Z."/>
        </authorList>
    </citation>
    <scope>NUCLEOTIDE SEQUENCE [LARGE SCALE GENOMIC DNA]</scope>
    <source>
        <strain evidence="8 9">YJ13C</strain>
    </source>
</reference>
<evidence type="ECO:0000256" key="2">
    <source>
        <dbReference type="ARBA" id="ARBA00022475"/>
    </source>
</evidence>
<evidence type="ECO:0000256" key="1">
    <source>
        <dbReference type="ARBA" id="ARBA00004651"/>
    </source>
</evidence>
<dbReference type="InterPro" id="IPR027379">
    <property type="entry name" value="CLS_N"/>
</dbReference>
<keyword evidence="9" id="KW-1185">Reference proteome</keyword>
<keyword evidence="4 6" id="KW-1133">Transmembrane helix</keyword>
<evidence type="ECO:0000256" key="4">
    <source>
        <dbReference type="ARBA" id="ARBA00022989"/>
    </source>
</evidence>
<evidence type="ECO:0000259" key="7">
    <source>
        <dbReference type="Pfam" id="PF13396"/>
    </source>
</evidence>
<name>A0ABS3CBC2_9BACT</name>
<comment type="caution">
    <text evidence="8">The sequence shown here is derived from an EMBL/GenBank/DDBJ whole genome shotgun (WGS) entry which is preliminary data.</text>
</comment>
<comment type="subcellular location">
    <subcellularLocation>
        <location evidence="1">Cell membrane</location>
        <topology evidence="1">Multi-pass membrane protein</topology>
    </subcellularLocation>
</comment>
<feature type="domain" description="Cardiolipin synthase N-terminal" evidence="7">
    <location>
        <begin position="18"/>
        <end position="60"/>
    </location>
</feature>
<evidence type="ECO:0000256" key="3">
    <source>
        <dbReference type="ARBA" id="ARBA00022692"/>
    </source>
</evidence>
<gene>
    <name evidence="8" type="ORF">J0A69_02955</name>
</gene>
<protein>
    <submittedName>
        <fullName evidence="8">PLDc_N domain-containing protein</fullName>
    </submittedName>
</protein>
<evidence type="ECO:0000256" key="5">
    <source>
        <dbReference type="ARBA" id="ARBA00023136"/>
    </source>
</evidence>
<feature type="transmembrane region" description="Helical" evidence="6">
    <location>
        <begin position="6"/>
        <end position="27"/>
    </location>
</feature>
<proteinExistence type="predicted"/>